<feature type="domain" description="SpoVT-AbrB" evidence="1">
    <location>
        <begin position="6"/>
        <end position="51"/>
    </location>
</feature>
<dbReference type="InterPro" id="IPR039052">
    <property type="entry name" value="Antitox_PemI-like"/>
</dbReference>
<organism evidence="2 3">
    <name type="scientific">Thermus scotoductus</name>
    <dbReference type="NCBI Taxonomy" id="37636"/>
    <lineage>
        <taxon>Bacteria</taxon>
        <taxon>Thermotogati</taxon>
        <taxon>Deinococcota</taxon>
        <taxon>Deinococci</taxon>
        <taxon>Thermales</taxon>
        <taxon>Thermaceae</taxon>
        <taxon>Thermus</taxon>
    </lineage>
</organism>
<dbReference type="Gene3D" id="2.10.260.10">
    <property type="match status" value="1"/>
</dbReference>
<gene>
    <name evidence="2" type="ORF">CSW47_04465</name>
</gene>
<evidence type="ECO:0000313" key="2">
    <source>
        <dbReference type="EMBL" id="RTH05784.1"/>
    </source>
</evidence>
<protein>
    <submittedName>
        <fullName evidence="2">AbrB/MazE/SpoVT family DNA-binding domain-containing protein</fullName>
    </submittedName>
</protein>
<dbReference type="Proteomes" id="UP000286734">
    <property type="component" value="Unassembled WGS sequence"/>
</dbReference>
<dbReference type="EMBL" id="PELP01000100">
    <property type="protein sequence ID" value="RTH05784.1"/>
    <property type="molecule type" value="Genomic_DNA"/>
</dbReference>
<keyword evidence="2" id="KW-0238">DNA-binding</keyword>
<evidence type="ECO:0000313" key="3">
    <source>
        <dbReference type="Proteomes" id="UP000286734"/>
    </source>
</evidence>
<sequence>MRTRVARWGHSLAVRIPKPLAEATGLRPGEEVILEVGGEGLVLRPLRLDDLLEAITEANRHEEVDWGPATGREA</sequence>
<dbReference type="AlphaFoldDB" id="A0A430REB0"/>
<dbReference type="SMART" id="SM00966">
    <property type="entry name" value="SpoVT_AbrB"/>
    <property type="match status" value="1"/>
</dbReference>
<dbReference type="InterPro" id="IPR007159">
    <property type="entry name" value="SpoVT-AbrB_dom"/>
</dbReference>
<name>A0A430REB0_THESC</name>
<dbReference type="GO" id="GO:0003677">
    <property type="term" value="F:DNA binding"/>
    <property type="evidence" value="ECO:0007669"/>
    <property type="project" value="UniProtKB-KW"/>
</dbReference>
<dbReference type="PANTHER" id="PTHR40516:SF1">
    <property type="entry name" value="ANTITOXIN CHPS-RELATED"/>
    <property type="match status" value="1"/>
</dbReference>
<accession>A0A430REB0</accession>
<comment type="caution">
    <text evidence="2">The sequence shown here is derived from an EMBL/GenBank/DDBJ whole genome shotgun (WGS) entry which is preliminary data.</text>
</comment>
<dbReference type="Pfam" id="PF04014">
    <property type="entry name" value="MazE_antitoxin"/>
    <property type="match status" value="1"/>
</dbReference>
<dbReference type="PANTHER" id="PTHR40516">
    <property type="entry name" value="ANTITOXIN CHPS-RELATED"/>
    <property type="match status" value="1"/>
</dbReference>
<dbReference type="GO" id="GO:0097351">
    <property type="term" value="F:toxin sequestering activity"/>
    <property type="evidence" value="ECO:0007669"/>
    <property type="project" value="InterPro"/>
</dbReference>
<dbReference type="RefSeq" id="WP_126200150.1">
    <property type="nucleotide sequence ID" value="NZ_PELP01000100.1"/>
</dbReference>
<dbReference type="SUPFAM" id="SSF89447">
    <property type="entry name" value="AbrB/MazE/MraZ-like"/>
    <property type="match status" value="1"/>
</dbReference>
<dbReference type="InterPro" id="IPR037914">
    <property type="entry name" value="SpoVT-AbrB_sf"/>
</dbReference>
<reference evidence="2 3" key="1">
    <citation type="journal article" date="2019" name="Extremophiles">
        <title>Biogeography of thermophiles and predominance of Thermus scotoductus in domestic water heaters.</title>
        <authorList>
            <person name="Wilpiszeski R.L."/>
            <person name="Zhang Z."/>
            <person name="House C.H."/>
        </authorList>
    </citation>
    <scope>NUCLEOTIDE SEQUENCE [LARGE SCALE GENOMIC DNA]</scope>
    <source>
        <strain evidence="2 3">34_S34</strain>
    </source>
</reference>
<proteinExistence type="predicted"/>
<evidence type="ECO:0000259" key="1">
    <source>
        <dbReference type="SMART" id="SM00966"/>
    </source>
</evidence>